<dbReference type="Proteomes" id="UP001432322">
    <property type="component" value="Unassembled WGS sequence"/>
</dbReference>
<dbReference type="EMBL" id="BTSY01000006">
    <property type="protein sequence ID" value="GMT31822.1"/>
    <property type="molecule type" value="Genomic_DNA"/>
</dbReference>
<gene>
    <name evidence="2" type="ORF">PFISCL1PPCAC_23119</name>
</gene>
<reference evidence="2" key="1">
    <citation type="submission" date="2023-10" db="EMBL/GenBank/DDBJ databases">
        <title>Genome assembly of Pristionchus species.</title>
        <authorList>
            <person name="Yoshida K."/>
            <person name="Sommer R.J."/>
        </authorList>
    </citation>
    <scope>NUCLEOTIDE SEQUENCE</scope>
    <source>
        <strain evidence="2">RS5133</strain>
    </source>
</reference>
<keyword evidence="3" id="KW-1185">Reference proteome</keyword>
<name>A0AAV5WIP8_9BILA</name>
<evidence type="ECO:0000256" key="1">
    <source>
        <dbReference type="SAM" id="MobiDB-lite"/>
    </source>
</evidence>
<comment type="caution">
    <text evidence="2">The sequence shown here is derived from an EMBL/GenBank/DDBJ whole genome shotgun (WGS) entry which is preliminary data.</text>
</comment>
<feature type="region of interest" description="Disordered" evidence="1">
    <location>
        <begin position="219"/>
        <end position="238"/>
    </location>
</feature>
<feature type="non-terminal residue" evidence="2">
    <location>
        <position position="1"/>
    </location>
</feature>
<evidence type="ECO:0000313" key="3">
    <source>
        <dbReference type="Proteomes" id="UP001432322"/>
    </source>
</evidence>
<accession>A0AAV5WIP8</accession>
<evidence type="ECO:0000313" key="2">
    <source>
        <dbReference type="EMBL" id="GMT31822.1"/>
    </source>
</evidence>
<organism evidence="2 3">
    <name type="scientific">Pristionchus fissidentatus</name>
    <dbReference type="NCBI Taxonomy" id="1538716"/>
    <lineage>
        <taxon>Eukaryota</taxon>
        <taxon>Metazoa</taxon>
        <taxon>Ecdysozoa</taxon>
        <taxon>Nematoda</taxon>
        <taxon>Chromadorea</taxon>
        <taxon>Rhabditida</taxon>
        <taxon>Rhabditina</taxon>
        <taxon>Diplogasteromorpha</taxon>
        <taxon>Diplogasteroidea</taxon>
        <taxon>Neodiplogasteridae</taxon>
        <taxon>Pristionchus</taxon>
    </lineage>
</organism>
<protein>
    <submittedName>
        <fullName evidence="2">Uncharacterized protein</fullName>
    </submittedName>
</protein>
<dbReference type="AlphaFoldDB" id="A0AAV5WIP8"/>
<sequence length="369" mass="40251">CMLCFENGKKIDLSHKLRYSRSEIKDQRSQLALLFPLLFSVHARVGAGNPAVVALGLTHKRAPITMVRVLADLVHVQHGRHARELTLEYLRPLISALFLEDALELLNDLGGFRVHLLQGEARQAGNLQHVLRELGLQAAHTHVLAVLGLVAAVDGALGAESSERHRPQVVNILVHGDEGGEVGETLRHRHVQYRALAAIGGALEERGDDAECRREGAASEVAQQVGRRPGRHGARASYGRQHTRYGGVVDVVTGLLRQRAVLTEPGEPAHDQARVRLKQLHRVESELLQHAGSVGVQKNVGSAAHVSDPLDALCGLEIDLDHLLAAIQPLLHHLTALIKHGNVGAKVGQHHAAMRNRRETRELEYGNAL</sequence>
<proteinExistence type="predicted"/>